<keyword evidence="2" id="KW-1185">Reference proteome</keyword>
<dbReference type="PATRIC" id="fig|1705565.3.peg.5111"/>
<evidence type="ECO:0000313" key="2">
    <source>
        <dbReference type="Proteomes" id="UP000036932"/>
    </source>
</evidence>
<accession>A0A0M1P7R2</accession>
<dbReference type="Proteomes" id="UP000036932">
    <property type="component" value="Unassembled WGS sequence"/>
</dbReference>
<dbReference type="OrthoDB" id="2625810at2"/>
<evidence type="ECO:0000313" key="1">
    <source>
        <dbReference type="EMBL" id="KOR90345.1"/>
    </source>
</evidence>
<dbReference type="EMBL" id="LIUT01000001">
    <property type="protein sequence ID" value="KOR90345.1"/>
    <property type="molecule type" value="Genomic_DNA"/>
</dbReference>
<name>A0A0M1P7R2_9BACL</name>
<reference evidence="2" key="1">
    <citation type="submission" date="2015-08" db="EMBL/GenBank/DDBJ databases">
        <title>Genome sequencing project for genomic taxonomy and phylogenomics of Bacillus-like bacteria.</title>
        <authorList>
            <person name="Liu B."/>
            <person name="Wang J."/>
            <person name="Zhu Y."/>
            <person name="Liu G."/>
            <person name="Chen Q."/>
            <person name="Chen Z."/>
            <person name="Lan J."/>
            <person name="Che J."/>
            <person name="Ge C."/>
            <person name="Shi H."/>
            <person name="Pan Z."/>
            <person name="Liu X."/>
        </authorList>
    </citation>
    <scope>NUCLEOTIDE SEQUENCE [LARGE SCALE GENOMIC DNA]</scope>
    <source>
        <strain evidence="2">FJAT-22460</strain>
    </source>
</reference>
<organism evidence="1 2">
    <name type="scientific">Paenibacillus solani</name>
    <dbReference type="NCBI Taxonomy" id="1705565"/>
    <lineage>
        <taxon>Bacteria</taxon>
        <taxon>Bacillati</taxon>
        <taxon>Bacillota</taxon>
        <taxon>Bacilli</taxon>
        <taxon>Bacillales</taxon>
        <taxon>Paenibacillaceae</taxon>
        <taxon>Paenibacillus</taxon>
    </lineage>
</organism>
<proteinExistence type="predicted"/>
<dbReference type="Pfam" id="PF10903">
    <property type="entry name" value="DUF2691"/>
    <property type="match status" value="1"/>
</dbReference>
<sequence>MIRGISFEIPNEYGRFLEDILKPFKVEDHNWWIGGEESYIILDGKLHALFSGLIECMEGDTLRNVIKNNDYYLIFQDLKAFPKGSKPIEIKTYDDFLRSNCELALLVVDSSYTTIYCKNVELVEALYSNAKKQDYTNIEYITEENDFRTGLSVW</sequence>
<protein>
    <recommendedName>
        <fullName evidence="3">Prophage protein</fullName>
    </recommendedName>
</protein>
<gene>
    <name evidence="1" type="ORF">AM231_15240</name>
</gene>
<comment type="caution">
    <text evidence="1">The sequence shown here is derived from an EMBL/GenBank/DDBJ whole genome shotgun (WGS) entry which is preliminary data.</text>
</comment>
<dbReference type="InterPro" id="IPR020216">
    <property type="entry name" value="Uncharacterised_YncE"/>
</dbReference>
<dbReference type="AlphaFoldDB" id="A0A0M1P7R2"/>
<dbReference type="RefSeq" id="WP_054403288.1">
    <property type="nucleotide sequence ID" value="NZ_LIUT01000001.1"/>
</dbReference>
<evidence type="ECO:0008006" key="3">
    <source>
        <dbReference type="Google" id="ProtNLM"/>
    </source>
</evidence>